<evidence type="ECO:0000256" key="1">
    <source>
        <dbReference type="ARBA" id="ARBA00022723"/>
    </source>
</evidence>
<reference evidence="6" key="1">
    <citation type="submission" date="2018-11" db="EMBL/GenBank/DDBJ databases">
        <title>Complete genome sequence of Paenibacillus sp. ML311-T8.</title>
        <authorList>
            <person name="Nam Y.-D."/>
            <person name="Kang J."/>
            <person name="Chung W.-H."/>
            <person name="Park Y.S."/>
        </authorList>
    </citation>
    <scope>NUCLEOTIDE SEQUENCE [LARGE SCALE GENOMIC DNA]</scope>
    <source>
        <strain evidence="6">ML311-T8</strain>
    </source>
</reference>
<dbReference type="EMBL" id="CP034235">
    <property type="protein sequence ID" value="QGQ99252.1"/>
    <property type="molecule type" value="Genomic_DNA"/>
</dbReference>
<evidence type="ECO:0000256" key="2">
    <source>
        <dbReference type="ARBA" id="ARBA00022833"/>
    </source>
</evidence>
<dbReference type="PANTHER" id="PTHR43401">
    <property type="entry name" value="L-THREONINE 3-DEHYDROGENASE"/>
    <property type="match status" value="1"/>
</dbReference>
<dbReference type="InterPro" id="IPR036291">
    <property type="entry name" value="NAD(P)-bd_dom_sf"/>
</dbReference>
<dbReference type="AlphaFoldDB" id="A0A6B8RTZ7"/>
<dbReference type="InterPro" id="IPR020843">
    <property type="entry name" value="ER"/>
</dbReference>
<evidence type="ECO:0000256" key="3">
    <source>
        <dbReference type="ARBA" id="ARBA00023002"/>
    </source>
</evidence>
<sequence>MRMVAITGQKQIELVEYEKPKLLLDSWALVKIHVAPMCAEYKSFSEGHRCVGLGHEAAGEVVEVSPGSKVKVGDRVVVMPQYPCGECVLCIAGDYVHCEHNLDYGASTMTQYIAKPSWLLPKIPDDVSYEKASLACCGLGASFGAMEKLGVNAFSTVLISGLGPVGLGAIVNAQYRGARVIAVEMNEYRVQLAREMGAVDIIDPRSKNAVEQIKLLTGGRGADCGIETSGVIAAHRLQIDAIARGGKIAFVGECGDETMIRVSPDLIRKGISLVGSWHYNLNSYPRIMQVIQNSSLVDKLISHVYPMSKTQEAFQTSLSQQCAKILLKPWE</sequence>
<dbReference type="InterPro" id="IPR011032">
    <property type="entry name" value="GroES-like_sf"/>
</dbReference>
<evidence type="ECO:0000259" key="4">
    <source>
        <dbReference type="SMART" id="SM00829"/>
    </source>
</evidence>
<dbReference type="SMART" id="SM00829">
    <property type="entry name" value="PKS_ER"/>
    <property type="match status" value="1"/>
</dbReference>
<gene>
    <name evidence="5" type="ORF">EHS13_32515</name>
</gene>
<dbReference type="SUPFAM" id="SSF51735">
    <property type="entry name" value="NAD(P)-binding Rossmann-fold domains"/>
    <property type="match status" value="1"/>
</dbReference>
<evidence type="ECO:0000313" key="5">
    <source>
        <dbReference type="EMBL" id="QGQ99252.1"/>
    </source>
</evidence>
<dbReference type="PANTHER" id="PTHR43401:SF2">
    <property type="entry name" value="L-THREONINE 3-DEHYDROGENASE"/>
    <property type="match status" value="1"/>
</dbReference>
<dbReference type="Pfam" id="PF08240">
    <property type="entry name" value="ADH_N"/>
    <property type="match status" value="1"/>
</dbReference>
<dbReference type="InterPro" id="IPR013154">
    <property type="entry name" value="ADH-like_N"/>
</dbReference>
<accession>A0A6B8RTZ7</accession>
<keyword evidence="2" id="KW-0862">Zinc</keyword>
<protein>
    <recommendedName>
        <fullName evidence="4">Enoyl reductase (ER) domain-containing protein</fullName>
    </recommendedName>
</protein>
<organism evidence="5 6">
    <name type="scientific">Paenibacillus psychroresistens</name>
    <dbReference type="NCBI Taxonomy" id="1778678"/>
    <lineage>
        <taxon>Bacteria</taxon>
        <taxon>Bacillati</taxon>
        <taxon>Bacillota</taxon>
        <taxon>Bacilli</taxon>
        <taxon>Bacillales</taxon>
        <taxon>Paenibacillaceae</taxon>
        <taxon>Paenibacillus</taxon>
    </lineage>
</organism>
<proteinExistence type="predicted"/>
<keyword evidence="1" id="KW-0479">Metal-binding</keyword>
<dbReference type="InterPro" id="IPR050129">
    <property type="entry name" value="Zn_alcohol_dh"/>
</dbReference>
<dbReference type="Gene3D" id="3.90.180.10">
    <property type="entry name" value="Medium-chain alcohol dehydrogenases, catalytic domain"/>
    <property type="match status" value="1"/>
</dbReference>
<dbReference type="InterPro" id="IPR013149">
    <property type="entry name" value="ADH-like_C"/>
</dbReference>
<dbReference type="KEGG" id="ppsc:EHS13_32515"/>
<dbReference type="GO" id="GO:0046872">
    <property type="term" value="F:metal ion binding"/>
    <property type="evidence" value="ECO:0007669"/>
    <property type="project" value="UniProtKB-KW"/>
</dbReference>
<dbReference type="RefSeq" id="WP_155704362.1">
    <property type="nucleotide sequence ID" value="NZ_CP034235.1"/>
</dbReference>
<dbReference type="SUPFAM" id="SSF50129">
    <property type="entry name" value="GroES-like"/>
    <property type="match status" value="1"/>
</dbReference>
<keyword evidence="3" id="KW-0560">Oxidoreductase</keyword>
<keyword evidence="6" id="KW-1185">Reference proteome</keyword>
<name>A0A6B8RTZ7_9BACL</name>
<evidence type="ECO:0000313" key="6">
    <source>
        <dbReference type="Proteomes" id="UP000426246"/>
    </source>
</evidence>
<feature type="domain" description="Enoyl reductase (ER)" evidence="4">
    <location>
        <begin position="8"/>
        <end position="327"/>
    </location>
</feature>
<dbReference type="GO" id="GO:0016491">
    <property type="term" value="F:oxidoreductase activity"/>
    <property type="evidence" value="ECO:0007669"/>
    <property type="project" value="UniProtKB-KW"/>
</dbReference>
<dbReference type="OrthoDB" id="9777057at2"/>
<dbReference type="Pfam" id="PF00107">
    <property type="entry name" value="ADH_zinc_N"/>
    <property type="match status" value="1"/>
</dbReference>
<dbReference type="Proteomes" id="UP000426246">
    <property type="component" value="Chromosome"/>
</dbReference>